<evidence type="ECO:0000256" key="1">
    <source>
        <dbReference type="SAM" id="MobiDB-lite"/>
    </source>
</evidence>
<evidence type="ECO:0000313" key="3">
    <source>
        <dbReference type="EMBL" id="VVC27822.1"/>
    </source>
</evidence>
<evidence type="ECO:0000313" key="4">
    <source>
        <dbReference type="Proteomes" id="UP000325440"/>
    </source>
</evidence>
<dbReference type="Proteomes" id="UP000325440">
    <property type="component" value="Unassembled WGS sequence"/>
</dbReference>
<name>A0A5E4M900_9HEMI</name>
<feature type="compositionally biased region" description="Polar residues" evidence="1">
    <location>
        <begin position="279"/>
        <end position="289"/>
    </location>
</feature>
<proteinExistence type="predicted"/>
<feature type="chain" id="PRO_5022766960" evidence="2">
    <location>
        <begin position="29"/>
        <end position="289"/>
    </location>
</feature>
<dbReference type="EMBL" id="CABPRJ010000476">
    <property type="protein sequence ID" value="VVC27822.1"/>
    <property type="molecule type" value="Genomic_DNA"/>
</dbReference>
<feature type="signal peptide" evidence="2">
    <location>
        <begin position="1"/>
        <end position="28"/>
    </location>
</feature>
<reference evidence="3 4" key="1">
    <citation type="submission" date="2019-08" db="EMBL/GenBank/DDBJ databases">
        <authorList>
            <person name="Alioto T."/>
            <person name="Alioto T."/>
            <person name="Gomez Garrido J."/>
        </authorList>
    </citation>
    <scope>NUCLEOTIDE SEQUENCE [LARGE SCALE GENOMIC DNA]</scope>
</reference>
<evidence type="ECO:0000256" key="2">
    <source>
        <dbReference type="SAM" id="SignalP"/>
    </source>
</evidence>
<protein>
    <submittedName>
        <fullName evidence="3">Uncharacterized protein</fullName>
    </submittedName>
</protein>
<organism evidence="3 4">
    <name type="scientific">Cinara cedri</name>
    <dbReference type="NCBI Taxonomy" id="506608"/>
    <lineage>
        <taxon>Eukaryota</taxon>
        <taxon>Metazoa</taxon>
        <taxon>Ecdysozoa</taxon>
        <taxon>Arthropoda</taxon>
        <taxon>Hexapoda</taxon>
        <taxon>Insecta</taxon>
        <taxon>Pterygota</taxon>
        <taxon>Neoptera</taxon>
        <taxon>Paraneoptera</taxon>
        <taxon>Hemiptera</taxon>
        <taxon>Sternorrhyncha</taxon>
        <taxon>Aphidomorpha</taxon>
        <taxon>Aphidoidea</taxon>
        <taxon>Aphididae</taxon>
        <taxon>Lachninae</taxon>
        <taxon>Cinara</taxon>
    </lineage>
</organism>
<gene>
    <name evidence="3" type="ORF">CINCED_3A004390</name>
</gene>
<feature type="region of interest" description="Disordered" evidence="1">
    <location>
        <begin position="262"/>
        <end position="289"/>
    </location>
</feature>
<keyword evidence="4" id="KW-1185">Reference proteome</keyword>
<keyword evidence="2" id="KW-0732">Signal</keyword>
<accession>A0A5E4M900</accession>
<sequence>MNSSYFNNRLVFLVVQIIIFAAVKNAYSKVSEQQQYDCLRQLKRAGFEREYDGKDALIVAYFNLTEEHITQLKYNDIKMYFGDFFDMDNSADDSEVKQLYNLFFGEDTLDNNVIKHYHNHLFDNVIVDYNKIQSPNDFCREKISTDSASEDNITYCENPLTVGGFELIGQILSLKSHVCLDKESPSKEMLNCQNQLRVGGFDLHLSKEYILHYSFFRTDLKKVSEKNVLTNEYFRNVGVNFVNMSNIDNLLSPAKFCSTHESEVSQSNSTENTDESLESDNYNFNEKYQ</sequence>
<dbReference type="AlphaFoldDB" id="A0A5E4M900"/>